<organism evidence="1 2">
    <name type="scientific">Sporosarcina thermotolerans</name>
    <dbReference type="NCBI Taxonomy" id="633404"/>
    <lineage>
        <taxon>Bacteria</taxon>
        <taxon>Bacillati</taxon>
        <taxon>Bacillota</taxon>
        <taxon>Bacilli</taxon>
        <taxon>Bacillales</taxon>
        <taxon>Caryophanaceae</taxon>
        <taxon>Sporosarcina</taxon>
    </lineage>
</organism>
<protein>
    <submittedName>
        <fullName evidence="1">Cysteine-rich CWC family protein</fullName>
    </submittedName>
</protein>
<sequence>MHPPSNEECPLCGKTNNCCNGKDKSLGICWCSQETFPNGIFELIPENDIRVKCICKECLNRYKSGTLQ</sequence>
<comment type="caution">
    <text evidence="1">The sequence shown here is derived from an EMBL/GenBank/DDBJ whole genome shotgun (WGS) entry which is preliminary data.</text>
</comment>
<name>A0AAW9A8T5_9BACL</name>
<dbReference type="InterPro" id="IPR032720">
    <property type="entry name" value="Cys_rich_CWC"/>
</dbReference>
<evidence type="ECO:0000313" key="1">
    <source>
        <dbReference type="EMBL" id="MDW0117459.1"/>
    </source>
</evidence>
<dbReference type="EMBL" id="JAUBDJ010000006">
    <property type="protein sequence ID" value="MDW0117459.1"/>
    <property type="molecule type" value="Genomic_DNA"/>
</dbReference>
<accession>A0AAW9A8T5</accession>
<dbReference type="Pfam" id="PF14375">
    <property type="entry name" value="Cys_rich_CWC"/>
    <property type="match status" value="1"/>
</dbReference>
<dbReference type="RefSeq" id="WP_317940788.1">
    <property type="nucleotide sequence ID" value="NZ_JAUBDJ010000006.1"/>
</dbReference>
<keyword evidence="2" id="KW-1185">Reference proteome</keyword>
<gene>
    <name evidence="1" type="ORF">QTL97_10975</name>
</gene>
<dbReference type="Proteomes" id="UP001271648">
    <property type="component" value="Unassembled WGS sequence"/>
</dbReference>
<proteinExistence type="predicted"/>
<dbReference type="AlphaFoldDB" id="A0AAW9A8T5"/>
<evidence type="ECO:0000313" key="2">
    <source>
        <dbReference type="Proteomes" id="UP001271648"/>
    </source>
</evidence>
<reference evidence="1 2" key="1">
    <citation type="submission" date="2023-06" db="EMBL/GenBank/DDBJ databases">
        <title>Sporosarcina sp. nov., isolated from Korean traditional fermented seafood 'Jeotgal'.</title>
        <authorList>
            <person name="Yang A.I."/>
            <person name="Shin N.-R."/>
        </authorList>
    </citation>
    <scope>NUCLEOTIDE SEQUENCE [LARGE SCALE GENOMIC DNA]</scope>
    <source>
        <strain evidence="1 2">KCTC43456</strain>
    </source>
</reference>